<dbReference type="Pfam" id="PF13041">
    <property type="entry name" value="PPR_2"/>
    <property type="match status" value="3"/>
</dbReference>
<evidence type="ECO:0000256" key="2">
    <source>
        <dbReference type="ARBA" id="ARBA00022737"/>
    </source>
</evidence>
<protein>
    <submittedName>
        <fullName evidence="4">OLC1v1017264C1</fullName>
    </submittedName>
</protein>
<dbReference type="Proteomes" id="UP001161247">
    <property type="component" value="Chromosome 8"/>
</dbReference>
<feature type="repeat" description="PPR" evidence="3">
    <location>
        <begin position="266"/>
        <end position="300"/>
    </location>
</feature>
<accession>A0AAV1E924</accession>
<evidence type="ECO:0000313" key="5">
    <source>
        <dbReference type="Proteomes" id="UP001161247"/>
    </source>
</evidence>
<dbReference type="AlphaFoldDB" id="A0AAV1E924"/>
<dbReference type="InterPro" id="IPR011990">
    <property type="entry name" value="TPR-like_helical_dom_sf"/>
</dbReference>
<sequence>MRFALKVRNFSSTSELLLSSVQWISPLQNVGNADSPFRTSDVTTGVPRKSKFLSHETTINLIKHENDPQRALEIFQRVSEQKGFCHNHSTYAVILHKLAQCKKFGMVERLLHQMRYETCKFYEGIFINLMKHFSRSSMPERVLDMFNAIESIVREKPSLTAISTCLNLLVENHQIDLARAFLLDVQKNLHLKPNTCIFNILVKYHCKKGDIESAKEVVKEMKLSTISYPNLITYSTLMAGLCGCGRLDEAIIVFEEMVSKDHIVPDALTYNVLINGFCRAGKADKAKNIIAFMKKNGCIPNIYNYSCLMNGFCKEGKLEEAKEEMKALGLRADTVTFNIILGGLCRECRFDEALNMIERLPYDGVYLDKTSYRIVLNSLCKKGELEKATELVGLMLVRGFLPHFATSNEILLSLCESGKAANAITMLFGLLTLGFKPEPNTWTLLVDMVCRERKLLTAFELLDTLVMPALPS</sequence>
<gene>
    <name evidence="4" type="ORF">OLC1_LOCUS22543</name>
</gene>
<keyword evidence="2" id="KW-0677">Repeat</keyword>
<feature type="repeat" description="PPR" evidence="3">
    <location>
        <begin position="194"/>
        <end position="228"/>
    </location>
</feature>
<evidence type="ECO:0000256" key="1">
    <source>
        <dbReference type="ARBA" id="ARBA00007626"/>
    </source>
</evidence>
<feature type="repeat" description="PPR" evidence="3">
    <location>
        <begin position="333"/>
        <end position="367"/>
    </location>
</feature>
<evidence type="ECO:0000256" key="3">
    <source>
        <dbReference type="PROSITE-ProRule" id="PRU00708"/>
    </source>
</evidence>
<dbReference type="PROSITE" id="PS51375">
    <property type="entry name" value="PPR"/>
    <property type="match status" value="5"/>
</dbReference>
<name>A0AAV1E924_OLDCO</name>
<dbReference type="PANTHER" id="PTHR47941">
    <property type="entry name" value="PENTATRICOPEPTIDE REPEAT-CONTAINING PROTEIN 3, MITOCHONDRIAL"/>
    <property type="match status" value="1"/>
</dbReference>
<organism evidence="4 5">
    <name type="scientific">Oldenlandia corymbosa var. corymbosa</name>
    <dbReference type="NCBI Taxonomy" id="529605"/>
    <lineage>
        <taxon>Eukaryota</taxon>
        <taxon>Viridiplantae</taxon>
        <taxon>Streptophyta</taxon>
        <taxon>Embryophyta</taxon>
        <taxon>Tracheophyta</taxon>
        <taxon>Spermatophyta</taxon>
        <taxon>Magnoliopsida</taxon>
        <taxon>eudicotyledons</taxon>
        <taxon>Gunneridae</taxon>
        <taxon>Pentapetalae</taxon>
        <taxon>asterids</taxon>
        <taxon>lamiids</taxon>
        <taxon>Gentianales</taxon>
        <taxon>Rubiaceae</taxon>
        <taxon>Rubioideae</taxon>
        <taxon>Spermacoceae</taxon>
        <taxon>Hedyotis-Oldenlandia complex</taxon>
        <taxon>Oldenlandia</taxon>
    </lineage>
</organism>
<comment type="similarity">
    <text evidence="1">Belongs to the PPR family. P subfamily.</text>
</comment>
<feature type="repeat" description="PPR" evidence="3">
    <location>
        <begin position="230"/>
        <end position="264"/>
    </location>
</feature>
<feature type="repeat" description="PPR" evidence="3">
    <location>
        <begin position="368"/>
        <end position="402"/>
    </location>
</feature>
<dbReference type="NCBIfam" id="TIGR00756">
    <property type="entry name" value="PPR"/>
    <property type="match status" value="6"/>
</dbReference>
<dbReference type="Gene3D" id="1.25.40.10">
    <property type="entry name" value="Tetratricopeptide repeat domain"/>
    <property type="match status" value="4"/>
</dbReference>
<reference evidence="4" key="1">
    <citation type="submission" date="2023-03" db="EMBL/GenBank/DDBJ databases">
        <authorList>
            <person name="Julca I."/>
        </authorList>
    </citation>
    <scope>NUCLEOTIDE SEQUENCE</scope>
</reference>
<dbReference type="EMBL" id="OX459125">
    <property type="protein sequence ID" value="CAI9116180.1"/>
    <property type="molecule type" value="Genomic_DNA"/>
</dbReference>
<evidence type="ECO:0000313" key="4">
    <source>
        <dbReference type="EMBL" id="CAI9116180.1"/>
    </source>
</evidence>
<proteinExistence type="inferred from homology"/>
<keyword evidence="5" id="KW-1185">Reference proteome</keyword>
<dbReference type="InterPro" id="IPR002885">
    <property type="entry name" value="PPR_rpt"/>
</dbReference>